<gene>
    <name evidence="2" type="ORF">MHBO_003281</name>
</gene>
<evidence type="ECO:0000256" key="1">
    <source>
        <dbReference type="SAM" id="Phobius"/>
    </source>
</evidence>
<reference evidence="2 3" key="1">
    <citation type="journal article" date="2024" name="BMC Biol.">
        <title>Comparative genomics of Ascetosporea gives new insight into the evolutionary basis for animal parasitism in Rhizaria.</title>
        <authorList>
            <person name="Hiltunen Thoren M."/>
            <person name="Onut-Brannstrom I."/>
            <person name="Alfjorden A."/>
            <person name="Peckova H."/>
            <person name="Swords F."/>
            <person name="Hooper C."/>
            <person name="Holzer A.S."/>
            <person name="Bass D."/>
            <person name="Burki F."/>
        </authorList>
    </citation>
    <scope>NUCLEOTIDE SEQUENCE [LARGE SCALE GENOMIC DNA]</scope>
    <source>
        <strain evidence="2">20-A016</strain>
    </source>
</reference>
<sequence>MISKRILMSNKQLFHITKRFKALKNPINLKSSCFDKFRPRFADKYKISNLALITMGFSVATFCVLGILSVVAKSQVASLPKAVAEDVINSSKDKTDKKKMYEKSVDLLEESAEMGELKYSYLVVNGKIIKNEIIKKQNFKTEKNNL</sequence>
<evidence type="ECO:0000313" key="2">
    <source>
        <dbReference type="EMBL" id="MES1921752.1"/>
    </source>
</evidence>
<keyword evidence="1" id="KW-1133">Transmembrane helix</keyword>
<name>A0ABV2APZ2_9EUKA</name>
<feature type="transmembrane region" description="Helical" evidence="1">
    <location>
        <begin position="50"/>
        <end position="72"/>
    </location>
</feature>
<proteinExistence type="predicted"/>
<protein>
    <submittedName>
        <fullName evidence="2">Uncharacterized protein</fullName>
    </submittedName>
</protein>
<comment type="caution">
    <text evidence="2">The sequence shown here is derived from an EMBL/GenBank/DDBJ whole genome shotgun (WGS) entry which is preliminary data.</text>
</comment>
<dbReference type="EMBL" id="JBDODL010001717">
    <property type="protein sequence ID" value="MES1921752.1"/>
    <property type="molecule type" value="Genomic_DNA"/>
</dbReference>
<accession>A0ABV2APZ2</accession>
<evidence type="ECO:0000313" key="3">
    <source>
        <dbReference type="Proteomes" id="UP001439008"/>
    </source>
</evidence>
<organism evidence="2 3">
    <name type="scientific">Bonamia ostreae</name>
    <dbReference type="NCBI Taxonomy" id="126728"/>
    <lineage>
        <taxon>Eukaryota</taxon>
        <taxon>Sar</taxon>
        <taxon>Rhizaria</taxon>
        <taxon>Endomyxa</taxon>
        <taxon>Ascetosporea</taxon>
        <taxon>Haplosporida</taxon>
        <taxon>Bonamia</taxon>
    </lineage>
</organism>
<dbReference type="Proteomes" id="UP001439008">
    <property type="component" value="Unassembled WGS sequence"/>
</dbReference>
<feature type="non-terminal residue" evidence="2">
    <location>
        <position position="146"/>
    </location>
</feature>
<keyword evidence="1" id="KW-0472">Membrane</keyword>
<keyword evidence="1" id="KW-0812">Transmembrane</keyword>
<keyword evidence="3" id="KW-1185">Reference proteome</keyword>